<geneLocation type="mitochondrion" evidence="12"/>
<dbReference type="InterPro" id="IPR001750">
    <property type="entry name" value="ND/Mrp_TM"/>
</dbReference>
<feature type="transmembrane region" description="Helical" evidence="10">
    <location>
        <begin position="172"/>
        <end position="194"/>
    </location>
</feature>
<name>E7DNH3_9METZ</name>
<evidence type="ECO:0000256" key="9">
    <source>
        <dbReference type="ARBA" id="ARBA00049551"/>
    </source>
</evidence>
<keyword evidence="10" id="KW-0813">Transport</keyword>
<feature type="transmembrane region" description="Helical" evidence="10">
    <location>
        <begin position="307"/>
        <end position="324"/>
    </location>
</feature>
<evidence type="ECO:0000259" key="11">
    <source>
        <dbReference type="Pfam" id="PF00361"/>
    </source>
</evidence>
<dbReference type="PANTHER" id="PTHR43507">
    <property type="entry name" value="NADH-UBIQUINONE OXIDOREDUCTASE CHAIN 4"/>
    <property type="match status" value="1"/>
</dbReference>
<dbReference type="GO" id="GO:0015990">
    <property type="term" value="P:electron transport coupled proton transport"/>
    <property type="evidence" value="ECO:0007669"/>
    <property type="project" value="TreeGrafter"/>
</dbReference>
<accession>E7DNH3</accession>
<sequence length="491" mass="55087">MRDKKMLGLIFTLLLIGALHVMFIPRENSIKLKLAALQWTLATLTATIILWISFDGEGQFQATQIIEWISSTTDLWSSGMVVFAVDGISIFFIILTALLIPICILISWNSIKFLLKEFLLCLIFLEILLMGVFTALDLLLFYILFEGILIPMFLIIGIWGAREEKVLASYYFFFYTLIGSVFMLLGIFVLYSNTGTTDYQTLCGLRLNGETQKWVFMGFFVSLAIKIPKIPFHIWLPQAHVEAPCAGSVMLAGVLLKIGGYGFIRFSWPILPEASEYFAPLILTLSLLAVIYGSLTTCRQVDFKRLIAYSSVAHMGLVTLGIFTHTIQGLVAAIFLMLAHGLVSSSLFIIVTLLYERHHTRLIKYYRGMTITMPIFATIMLLMTLANIAVPLSCNFVGEFLSLLAAFEYSIIVGVLASLGMVLGAAYSLYLYNRVCFGNSSNYIIFSRDVNRREFYTLLPLVALTILMGIYPSAIIDTVKGTIIFQESHTW</sequence>
<dbReference type="NCBIfam" id="TIGR01972">
    <property type="entry name" value="NDH_I_M"/>
    <property type="match status" value="1"/>
</dbReference>
<keyword evidence="12" id="KW-0560">Oxidoreductase</keyword>
<evidence type="ECO:0000256" key="2">
    <source>
        <dbReference type="ARBA" id="ARBA00004141"/>
    </source>
</evidence>
<evidence type="ECO:0000256" key="10">
    <source>
        <dbReference type="RuleBase" id="RU003297"/>
    </source>
</evidence>
<dbReference type="GO" id="GO:0031966">
    <property type="term" value="C:mitochondrial membrane"/>
    <property type="evidence" value="ECO:0007669"/>
    <property type="project" value="UniProtKB-SubCell"/>
</dbReference>
<comment type="function">
    <text evidence="10">Core subunit of the mitochondrial membrane respiratory chain NADH dehydrogenase (Complex I) which catalyzes electron transfer from NADH through the respiratory chain, using ubiquinone as an electron acceptor. Essential for the catalytic activity and assembly of complex I.</text>
</comment>
<keyword evidence="10 12" id="KW-0496">Mitochondrion</keyword>
<dbReference type="GO" id="GO:0003954">
    <property type="term" value="F:NADH dehydrogenase activity"/>
    <property type="evidence" value="ECO:0007669"/>
    <property type="project" value="TreeGrafter"/>
</dbReference>
<feature type="transmembrane region" description="Helical" evidence="10">
    <location>
        <begin position="366"/>
        <end position="389"/>
    </location>
</feature>
<keyword evidence="10" id="KW-0249">Electron transport</keyword>
<feature type="transmembrane region" description="Helical" evidence="10">
    <location>
        <begin position="409"/>
        <end position="432"/>
    </location>
</feature>
<dbReference type="InterPro" id="IPR010227">
    <property type="entry name" value="NADH_Q_OxRdtase_chainM/4"/>
</dbReference>
<comment type="catalytic activity">
    <reaction evidence="9 10">
        <text>a ubiquinone + NADH + 5 H(+)(in) = a ubiquinol + NAD(+) + 4 H(+)(out)</text>
        <dbReference type="Rhea" id="RHEA:29091"/>
        <dbReference type="Rhea" id="RHEA-COMP:9565"/>
        <dbReference type="Rhea" id="RHEA-COMP:9566"/>
        <dbReference type="ChEBI" id="CHEBI:15378"/>
        <dbReference type="ChEBI" id="CHEBI:16389"/>
        <dbReference type="ChEBI" id="CHEBI:17976"/>
        <dbReference type="ChEBI" id="CHEBI:57540"/>
        <dbReference type="ChEBI" id="CHEBI:57945"/>
        <dbReference type="EC" id="7.1.1.2"/>
    </reaction>
</comment>
<evidence type="ECO:0000256" key="6">
    <source>
        <dbReference type="ARBA" id="ARBA00022692"/>
    </source>
</evidence>
<evidence type="ECO:0000256" key="1">
    <source>
        <dbReference type="ARBA" id="ARBA00003257"/>
    </source>
</evidence>
<comment type="function">
    <text evidence="1">Core subunit of the mitochondrial membrane respiratory chain NADH dehydrogenase (Complex I) that is believed to belong to the minimal assembly required for catalysis. Complex I functions in the transfer of electrons from NADH to the respiratory chain. The immediate electron acceptor for the enzyme is believed to be ubiquinone.</text>
</comment>
<reference evidence="12" key="1">
    <citation type="journal article" date="2010" name="PLoS ONE">
        <title>Molecular phylogeny restores the supra-generic subdivision of homoscleromorph sponges (Porifera, Homoscleromorpha).</title>
        <authorList>
            <person name="Gazave E."/>
            <person name="Lapebie P."/>
            <person name="Renard E."/>
            <person name="Vacelet J."/>
            <person name="Rocher C."/>
            <person name="Ereskovsky A.V."/>
            <person name="Lavrov D.V."/>
            <person name="Borchiellini C."/>
        </authorList>
    </citation>
    <scope>NUCLEOTIDE SEQUENCE</scope>
    <source>
        <strain evidence="12">DL004</strain>
    </source>
</reference>
<feature type="transmembrane region" description="Helical" evidence="10">
    <location>
        <begin position="80"/>
        <end position="106"/>
    </location>
</feature>
<feature type="transmembrane region" description="Helical" evidence="10">
    <location>
        <begin position="453"/>
        <end position="471"/>
    </location>
</feature>
<feature type="transmembrane region" description="Helical" evidence="10">
    <location>
        <begin position="139"/>
        <end position="160"/>
    </location>
</feature>
<dbReference type="PRINTS" id="PR01437">
    <property type="entry name" value="NUOXDRDTASE4"/>
</dbReference>
<evidence type="ECO:0000256" key="8">
    <source>
        <dbReference type="ARBA" id="ARBA00023136"/>
    </source>
</evidence>
<feature type="transmembrane region" description="Helical" evidence="10">
    <location>
        <begin position="330"/>
        <end position="354"/>
    </location>
</feature>
<dbReference type="GO" id="GO:0048039">
    <property type="term" value="F:ubiquinone binding"/>
    <property type="evidence" value="ECO:0007669"/>
    <property type="project" value="TreeGrafter"/>
</dbReference>
<protein>
    <recommendedName>
        <fullName evidence="5 10">NADH-ubiquinone oxidoreductase chain 4</fullName>
        <ecNumber evidence="4 10">7.1.1.2</ecNumber>
    </recommendedName>
</protein>
<organism evidence="12">
    <name type="scientific">Oscarella tuberculata</name>
    <dbReference type="NCBI Taxonomy" id="252962"/>
    <lineage>
        <taxon>Eukaryota</taxon>
        <taxon>Metazoa</taxon>
        <taxon>Porifera</taxon>
        <taxon>Homoscleromorpha</taxon>
        <taxon>Homosclerophorida</taxon>
        <taxon>Oscarellidae</taxon>
        <taxon>Oscarella</taxon>
    </lineage>
</organism>
<gene>
    <name evidence="12" type="primary">nad4</name>
</gene>
<keyword evidence="7 10" id="KW-1133">Transmembrane helix</keyword>
<dbReference type="EC" id="7.1.1.2" evidence="4 10"/>
<keyword evidence="6 10" id="KW-0812">Transmembrane</keyword>
<evidence type="ECO:0000256" key="5">
    <source>
        <dbReference type="ARBA" id="ARBA00021006"/>
    </source>
</evidence>
<feature type="transmembrane region" description="Helical" evidence="10">
    <location>
        <begin position="6"/>
        <end position="24"/>
    </location>
</feature>
<evidence type="ECO:0000256" key="7">
    <source>
        <dbReference type="ARBA" id="ARBA00022989"/>
    </source>
</evidence>
<feature type="transmembrane region" description="Helical" evidence="10">
    <location>
        <begin position="277"/>
        <end position="295"/>
    </location>
</feature>
<feature type="domain" description="NADH:quinone oxidoreductase/Mrp antiporter transmembrane" evidence="11">
    <location>
        <begin position="135"/>
        <end position="423"/>
    </location>
</feature>
<keyword evidence="10" id="KW-0679">Respiratory chain</keyword>
<evidence type="ECO:0000313" key="13">
    <source>
        <dbReference type="EMBL" id="AFX73472.1"/>
    </source>
</evidence>
<keyword evidence="10" id="KW-0830">Ubiquinone</keyword>
<comment type="similarity">
    <text evidence="3 10">Belongs to the complex I subunit 4 family.</text>
</comment>
<keyword evidence="10" id="KW-0520">NAD</keyword>
<proteinExistence type="inferred from homology"/>
<feature type="transmembrane region" description="Helical" evidence="10">
    <location>
        <begin position="248"/>
        <end position="271"/>
    </location>
</feature>
<comment type="subcellular location">
    <subcellularLocation>
        <location evidence="2">Membrane</location>
        <topology evidence="2">Multi-pass membrane protein</topology>
    </subcellularLocation>
    <subcellularLocation>
        <location evidence="10">Mitochondrion membrane</location>
        <topology evidence="10">Multi-pass membrane protein</topology>
    </subcellularLocation>
</comment>
<evidence type="ECO:0000256" key="3">
    <source>
        <dbReference type="ARBA" id="ARBA00009025"/>
    </source>
</evidence>
<feature type="transmembrane region" description="Helical" evidence="10">
    <location>
        <begin position="214"/>
        <end position="236"/>
    </location>
</feature>
<dbReference type="InterPro" id="IPR003918">
    <property type="entry name" value="NADH_UbQ_OxRdtase"/>
</dbReference>
<dbReference type="EMBL" id="JX963640">
    <property type="protein sequence ID" value="AFX73472.1"/>
    <property type="molecule type" value="Genomic_DNA"/>
</dbReference>
<feature type="transmembrane region" description="Helical" evidence="10">
    <location>
        <begin position="113"/>
        <end position="133"/>
    </location>
</feature>
<keyword evidence="8 10" id="KW-0472">Membrane</keyword>
<dbReference type="EMBL" id="HQ269353">
    <property type="protein sequence ID" value="ADO51390.1"/>
    <property type="molecule type" value="Genomic_DNA"/>
</dbReference>
<reference evidence="13" key="2">
    <citation type="journal article" date="2013" name="PLoS ONE">
        <title>Systematics and molecular phylogeny of the family oscarellidae (homoscleromorpha) with description of two new oscarella species.</title>
        <authorList>
            <person name="Gazave E."/>
            <person name="Lavrov D.V."/>
            <person name="Cabrol J."/>
            <person name="Renard E."/>
            <person name="Rocher C."/>
            <person name="Vacelet J."/>
            <person name="Adamska M."/>
            <person name="Borchiellini C."/>
            <person name="Ereskovsky A.V."/>
        </authorList>
    </citation>
    <scope>NUCLEOTIDE SEQUENCE</scope>
    <source>
        <strain evidence="13">Morpha yellow</strain>
    </source>
</reference>
<dbReference type="PANTHER" id="PTHR43507:SF1">
    <property type="entry name" value="NADH-UBIQUINONE OXIDOREDUCTASE CHAIN 4"/>
    <property type="match status" value="1"/>
</dbReference>
<dbReference type="Pfam" id="PF00361">
    <property type="entry name" value="Proton_antipo_M"/>
    <property type="match status" value="1"/>
</dbReference>
<dbReference type="GO" id="GO:0042773">
    <property type="term" value="P:ATP synthesis coupled electron transport"/>
    <property type="evidence" value="ECO:0007669"/>
    <property type="project" value="InterPro"/>
</dbReference>
<dbReference type="GO" id="GO:0008137">
    <property type="term" value="F:NADH dehydrogenase (ubiquinone) activity"/>
    <property type="evidence" value="ECO:0007669"/>
    <property type="project" value="UniProtKB-UniRule"/>
</dbReference>
<evidence type="ECO:0000313" key="12">
    <source>
        <dbReference type="EMBL" id="ADO51390.1"/>
    </source>
</evidence>
<evidence type="ECO:0000256" key="4">
    <source>
        <dbReference type="ARBA" id="ARBA00012944"/>
    </source>
</evidence>
<dbReference type="AlphaFoldDB" id="E7DNH3"/>